<accession>A0A0N7G2C8</accession>
<evidence type="ECO:0000313" key="1">
    <source>
        <dbReference type="EMBL" id="ALH06768.1"/>
    </source>
</evidence>
<dbReference type="EMBL" id="KT428292">
    <property type="protein sequence ID" value="ALH06768.1"/>
    <property type="molecule type" value="Genomic_DNA"/>
</dbReference>
<sequence length="111" mass="13015">MAYVEFDKSQTRNFKTQVLYHTLETPENSGVREWLDTIIVPNKGAYIKLDISETAKYPGLVEYLLHAYRSIEKEECRKESKAPNNFCASEHKSEMFHAQYVQEALRKLQKL</sequence>
<reference evidence="1" key="1">
    <citation type="journal article" date="2015" name="Genome Announc.">
        <title>Complete Genome Sequence of a New Member of the Marseilleviridae Recovered from the Brackish Submarine Spring in the Cassis Port-Miou Calanque, France.</title>
        <authorList>
            <person name="Doutre G."/>
            <person name="Arfib B."/>
            <person name="Rochette P."/>
            <person name="Claverie J.M."/>
            <person name="Bonin P."/>
            <person name="Abergel C."/>
        </authorList>
    </citation>
    <scope>NUCLEOTIDE SEQUENCE [LARGE SCALE GENOMIC DNA]</scope>
    <source>
        <strain evidence="1">1</strain>
    </source>
</reference>
<protein>
    <submittedName>
        <fullName evidence="1">Uncharacterized protein</fullName>
    </submittedName>
</protein>
<dbReference type="Proteomes" id="UP000319438">
    <property type="component" value="Segment"/>
</dbReference>
<gene>
    <name evidence="1" type="ORF">PMV_070</name>
</gene>
<proteinExistence type="predicted"/>
<name>A0A0N7G2C8_9VIRU</name>
<evidence type="ECO:0000313" key="2">
    <source>
        <dbReference type="Proteomes" id="UP000319438"/>
    </source>
</evidence>
<organism evidence="1 2">
    <name type="scientific">Port-miou virus</name>
    <dbReference type="NCBI Taxonomy" id="1733873"/>
    <lineage>
        <taxon>Viruses</taxon>
        <taxon>Varidnaviria</taxon>
        <taxon>Bamfordvirae</taxon>
        <taxon>Nucleocytoviricota</taxon>
        <taxon>Megaviricetes</taxon>
        <taxon>Pimascovirales</taxon>
        <taxon>Pimascovirales incertae sedis</taxon>
        <taxon>Marseilleviridae</taxon>
        <taxon>Losannavirus</taxon>
        <taxon>Losannavirus lausannense</taxon>
        <taxon>Lausannevirus</taxon>
    </lineage>
</organism>